<dbReference type="AlphaFoldDB" id="A0A1V6C643"/>
<dbReference type="SUPFAM" id="SSF55920">
    <property type="entry name" value="Creatinase/aminopeptidase"/>
    <property type="match status" value="1"/>
</dbReference>
<evidence type="ECO:0000313" key="1">
    <source>
        <dbReference type="EMBL" id="OQB72362.1"/>
    </source>
</evidence>
<dbReference type="Gene3D" id="3.90.230.10">
    <property type="entry name" value="Creatinase/methionine aminopeptidase superfamily"/>
    <property type="match status" value="1"/>
</dbReference>
<comment type="caution">
    <text evidence="1">The sequence shown here is derived from an EMBL/GenBank/DDBJ whole genome shotgun (WGS) entry which is preliminary data.</text>
</comment>
<dbReference type="Proteomes" id="UP000485562">
    <property type="component" value="Unassembled WGS sequence"/>
</dbReference>
<dbReference type="InterPro" id="IPR036005">
    <property type="entry name" value="Creatinase/aminopeptidase-like"/>
</dbReference>
<organism evidence="1">
    <name type="scientific">candidate division TA06 bacterium ADurb.Bin131</name>
    <dbReference type="NCBI Taxonomy" id="1852827"/>
    <lineage>
        <taxon>Bacteria</taxon>
        <taxon>Bacteria division TA06</taxon>
    </lineage>
</organism>
<proteinExistence type="predicted"/>
<accession>A0A1V6C643</accession>
<dbReference type="EMBL" id="MWDQ01000132">
    <property type="protein sequence ID" value="OQB72362.1"/>
    <property type="molecule type" value="Genomic_DNA"/>
</dbReference>
<name>A0A1V6C643_UNCT6</name>
<reference evidence="1" key="1">
    <citation type="submission" date="2017-02" db="EMBL/GenBank/DDBJ databases">
        <title>Delving into the versatile metabolic prowess of the omnipresent phylum Bacteroidetes.</title>
        <authorList>
            <person name="Nobu M.K."/>
            <person name="Mei R."/>
            <person name="Narihiro T."/>
            <person name="Kuroda K."/>
            <person name="Liu W.-T."/>
        </authorList>
    </citation>
    <scope>NUCLEOTIDE SEQUENCE</scope>
    <source>
        <strain evidence="1">ADurb.Bin131</strain>
    </source>
</reference>
<protein>
    <submittedName>
        <fullName evidence="1">Uncharacterized protein</fullName>
    </submittedName>
</protein>
<sequence>MIEYRESVEPEYPDIKVDTFPEIFRDMLAGKVKKIGLAGYQIFPLPVYNSQKKAAPDAEIIKSDEIIVDLRIIKSPVELEILKEAFHISEVALERTLAQMKPQMTEL</sequence>
<gene>
    <name evidence="1" type="ORF">BWX89_01350</name>
</gene>